<reference evidence="8" key="1">
    <citation type="submission" date="2016-09" db="EMBL/GenBank/DDBJ databases">
        <authorList>
            <person name="Varghese N."/>
            <person name="Submissions S."/>
        </authorList>
    </citation>
    <scope>NUCLEOTIDE SEQUENCE [LARGE SCALE GENOMIC DNA]</scope>
    <source>
        <strain evidence="8">ANC 4422</strain>
    </source>
</reference>
<evidence type="ECO:0000256" key="1">
    <source>
        <dbReference type="ARBA" id="ARBA00038414"/>
    </source>
</evidence>
<dbReference type="EC" id="5.1.99.5" evidence="3"/>
<evidence type="ECO:0000313" key="8">
    <source>
        <dbReference type="Proteomes" id="UP000242501"/>
    </source>
</evidence>
<dbReference type="STRING" id="1219383.SAMN05421733_104132"/>
<evidence type="ECO:0000256" key="3">
    <source>
        <dbReference type="ARBA" id="ARBA00066406"/>
    </source>
</evidence>
<dbReference type="InterPro" id="IPR052186">
    <property type="entry name" value="Hydantoin_racemase-like"/>
</dbReference>
<evidence type="ECO:0000256" key="6">
    <source>
        <dbReference type="ARBA" id="ARBA00093234"/>
    </source>
</evidence>
<dbReference type="RefSeq" id="WP_092747493.1">
    <property type="nucleotide sequence ID" value="NZ_FMYL01000004.1"/>
</dbReference>
<dbReference type="EMBL" id="FMYL01000004">
    <property type="protein sequence ID" value="SDB90339.1"/>
    <property type="molecule type" value="Genomic_DNA"/>
</dbReference>
<dbReference type="GO" id="GO:0036348">
    <property type="term" value="F:hydantoin racemase activity"/>
    <property type="evidence" value="ECO:0007669"/>
    <property type="project" value="UniProtKB-EC"/>
</dbReference>
<dbReference type="InterPro" id="IPR015942">
    <property type="entry name" value="Asp/Glu/hydantoin_racemase"/>
</dbReference>
<evidence type="ECO:0000256" key="2">
    <source>
        <dbReference type="ARBA" id="ARBA00051635"/>
    </source>
</evidence>
<name>A0A1G6H7U0_9GAMM</name>
<organism evidence="7 8">
    <name type="scientific">Acinetobacter boissieri</name>
    <dbReference type="NCBI Taxonomy" id="1219383"/>
    <lineage>
        <taxon>Bacteria</taxon>
        <taxon>Pseudomonadati</taxon>
        <taxon>Pseudomonadota</taxon>
        <taxon>Gammaproteobacteria</taxon>
        <taxon>Moraxellales</taxon>
        <taxon>Moraxellaceae</taxon>
        <taxon>Acinetobacter</taxon>
    </lineage>
</organism>
<sequence length="233" mass="24825">MKIQVINPNTSIEMTHSIDASAKNIASFSTEIVTVCPKKGVESIEGHYDEAISAIGVLELVQQGRLDGIDGHIIACFGDPALHAAREIADAPVIGIAEAAFHVASLIATKFTIVTTLSRTKIIAEHLLHEYGFSHKCSKIRCIDLPVLALEQDENNTYQRLKESCLLAKAQDDIGAIVLGCGGMSKMVNQLSQDIGIPVVDGVGAAVKLVEALVGLGVKTSKWGDYAYPTTKS</sequence>
<dbReference type="InterPro" id="IPR053714">
    <property type="entry name" value="Iso_Racemase_Enz_sf"/>
</dbReference>
<gene>
    <name evidence="7" type="ORF">SAMN05421733_104132</name>
</gene>
<dbReference type="OrthoDB" id="9791723at2"/>
<protein>
    <recommendedName>
        <fullName evidence="4">Hydantoin racemase</fullName>
        <ecNumber evidence="3">5.1.99.5</ecNumber>
    </recommendedName>
</protein>
<comment type="catalytic activity">
    <reaction evidence="6">
        <text>D-5-isobutylhydantoin = L-5-isobutylhydantoin</text>
        <dbReference type="Rhea" id="RHEA:84231"/>
        <dbReference type="ChEBI" id="CHEBI:233609"/>
        <dbReference type="ChEBI" id="CHEBI:233610"/>
    </reaction>
</comment>
<dbReference type="FunFam" id="3.40.50.12500:FF:000001">
    <property type="entry name" value="Putative hydantoin racemase"/>
    <property type="match status" value="1"/>
</dbReference>
<evidence type="ECO:0000256" key="4">
    <source>
        <dbReference type="ARBA" id="ARBA00067972"/>
    </source>
</evidence>
<accession>A0A1G6H7U0</accession>
<dbReference type="PANTHER" id="PTHR28047">
    <property type="entry name" value="PROTEIN DCG1"/>
    <property type="match status" value="1"/>
</dbReference>
<evidence type="ECO:0000313" key="7">
    <source>
        <dbReference type="EMBL" id="SDB90339.1"/>
    </source>
</evidence>
<comment type="catalytic activity">
    <reaction evidence="2">
        <text>a D-5-monosubstituted hydantoin = a L-5-monosubstituted hydantoin</text>
        <dbReference type="Rhea" id="RHEA:46624"/>
        <dbReference type="ChEBI" id="CHEBI:86339"/>
        <dbReference type="ChEBI" id="CHEBI:86340"/>
        <dbReference type="EC" id="5.1.99.5"/>
    </reaction>
</comment>
<keyword evidence="8" id="KW-1185">Reference proteome</keyword>
<dbReference type="Proteomes" id="UP000242501">
    <property type="component" value="Unassembled WGS sequence"/>
</dbReference>
<dbReference type="AlphaFoldDB" id="A0A1G6H7U0"/>
<comment type="similarity">
    <text evidence="1">Belongs to the HyuE racemase family.</text>
</comment>
<dbReference type="Pfam" id="PF01177">
    <property type="entry name" value="Asp_Glu_race"/>
    <property type="match status" value="1"/>
</dbReference>
<dbReference type="GO" id="GO:0047661">
    <property type="term" value="F:amino-acid racemase activity"/>
    <property type="evidence" value="ECO:0007669"/>
    <property type="project" value="InterPro"/>
</dbReference>
<proteinExistence type="inferred from homology"/>
<dbReference type="Gene3D" id="3.40.50.12500">
    <property type="match status" value="1"/>
</dbReference>
<comment type="catalytic activity">
    <reaction evidence="5">
        <text>D-5-benzylhydantoin = L-5-benzylhydantoin</text>
        <dbReference type="Rhea" id="RHEA:83991"/>
        <dbReference type="ChEBI" id="CHEBI:176864"/>
        <dbReference type="ChEBI" id="CHEBI:233540"/>
    </reaction>
</comment>
<evidence type="ECO:0000256" key="5">
    <source>
        <dbReference type="ARBA" id="ARBA00093199"/>
    </source>
</evidence>
<dbReference type="PANTHER" id="PTHR28047:SF5">
    <property type="entry name" value="PROTEIN DCG1"/>
    <property type="match status" value="1"/>
</dbReference>